<gene>
    <name evidence="1" type="ORF">B296_00039208</name>
</gene>
<protein>
    <submittedName>
        <fullName evidence="1">Uncharacterized protein</fullName>
    </submittedName>
</protein>
<proteinExistence type="predicted"/>
<reference evidence="1 2" key="1">
    <citation type="journal article" date="2014" name="Agronomy (Basel)">
        <title>A Draft Genome Sequence for Ensete ventricosum, the Drought-Tolerant Tree Against Hunger.</title>
        <authorList>
            <person name="Harrison J."/>
            <person name="Moore K.A."/>
            <person name="Paszkiewicz K."/>
            <person name="Jones T."/>
            <person name="Grant M."/>
            <person name="Ambacheew D."/>
            <person name="Muzemil S."/>
            <person name="Studholme D.J."/>
        </authorList>
    </citation>
    <scope>NUCLEOTIDE SEQUENCE [LARGE SCALE GENOMIC DNA]</scope>
</reference>
<comment type="caution">
    <text evidence="1">The sequence shown here is derived from an EMBL/GenBank/DDBJ whole genome shotgun (WGS) entry which is preliminary data.</text>
</comment>
<name>A0A426Y936_ENSVE</name>
<dbReference type="Proteomes" id="UP000287651">
    <property type="component" value="Unassembled WGS sequence"/>
</dbReference>
<dbReference type="EMBL" id="AMZH03014091">
    <property type="protein sequence ID" value="RRT48235.1"/>
    <property type="molecule type" value="Genomic_DNA"/>
</dbReference>
<accession>A0A426Y936</accession>
<dbReference type="AlphaFoldDB" id="A0A426Y936"/>
<organism evidence="1 2">
    <name type="scientific">Ensete ventricosum</name>
    <name type="common">Abyssinian banana</name>
    <name type="synonym">Musa ensete</name>
    <dbReference type="NCBI Taxonomy" id="4639"/>
    <lineage>
        <taxon>Eukaryota</taxon>
        <taxon>Viridiplantae</taxon>
        <taxon>Streptophyta</taxon>
        <taxon>Embryophyta</taxon>
        <taxon>Tracheophyta</taxon>
        <taxon>Spermatophyta</taxon>
        <taxon>Magnoliopsida</taxon>
        <taxon>Liliopsida</taxon>
        <taxon>Zingiberales</taxon>
        <taxon>Musaceae</taxon>
        <taxon>Ensete</taxon>
    </lineage>
</organism>
<sequence>MEEEDGSNNVIKAVIFQVANICQKMVAENLNQKVAVIVEEEEGNSYIDCSCATISWLQVVLVAVRVRLQQEEDGAAVCTIVTVEGSVSIERDTTASHVQFIAGHDQDSWHQKITAGCDVDRL</sequence>
<evidence type="ECO:0000313" key="1">
    <source>
        <dbReference type="EMBL" id="RRT48235.1"/>
    </source>
</evidence>
<evidence type="ECO:0000313" key="2">
    <source>
        <dbReference type="Proteomes" id="UP000287651"/>
    </source>
</evidence>